<dbReference type="RefSeq" id="WP_180869742.1">
    <property type="nucleotide sequence ID" value="NZ_JACJJQ010000023.1"/>
</dbReference>
<protein>
    <recommendedName>
        <fullName evidence="4">Integral membrane protein</fullName>
    </recommendedName>
</protein>
<evidence type="ECO:0000313" key="3">
    <source>
        <dbReference type="Proteomes" id="UP000776629"/>
    </source>
</evidence>
<dbReference type="Proteomes" id="UP000776629">
    <property type="component" value="Unassembled WGS sequence"/>
</dbReference>
<name>A0ABS2EPI5_9LACO</name>
<feature type="transmembrane region" description="Helical" evidence="1">
    <location>
        <begin position="65"/>
        <end position="81"/>
    </location>
</feature>
<evidence type="ECO:0000313" key="2">
    <source>
        <dbReference type="EMBL" id="MBM6754285.1"/>
    </source>
</evidence>
<reference evidence="2 3" key="1">
    <citation type="journal article" date="2021" name="Sci. Rep.">
        <title>The distribution of antibiotic resistance genes in chicken gut microbiota commensals.</title>
        <authorList>
            <person name="Juricova H."/>
            <person name="Matiasovicova J."/>
            <person name="Kubasova T."/>
            <person name="Cejkova D."/>
            <person name="Rychlik I."/>
        </authorList>
    </citation>
    <scope>NUCLEOTIDE SEQUENCE [LARGE SCALE GENOMIC DNA]</scope>
    <source>
        <strain evidence="2 3">An810</strain>
    </source>
</reference>
<dbReference type="EMBL" id="JACJJQ010000023">
    <property type="protein sequence ID" value="MBM6754285.1"/>
    <property type="molecule type" value="Genomic_DNA"/>
</dbReference>
<feature type="transmembrane region" description="Helical" evidence="1">
    <location>
        <begin position="87"/>
        <end position="103"/>
    </location>
</feature>
<feature type="transmembrane region" description="Helical" evidence="1">
    <location>
        <begin position="39"/>
        <end position="58"/>
    </location>
</feature>
<sequence>MKKLKQWWQKADWTVIITSLIMGIVVTGLAAKLAFISRVMMVGILLLIVNSLLSIWLGKRSVNRSWGMLLWFPGAFLIGAYNFAPRYMWPFALVYLGISYLTWSMTRAD</sequence>
<comment type="caution">
    <text evidence="2">The sequence shown here is derived from an EMBL/GenBank/DDBJ whole genome shotgun (WGS) entry which is preliminary data.</text>
</comment>
<evidence type="ECO:0008006" key="4">
    <source>
        <dbReference type="Google" id="ProtNLM"/>
    </source>
</evidence>
<organism evidence="2 3">
    <name type="scientific">Limosilactobacillus alvi</name>
    <dbReference type="NCBI Taxonomy" id="990412"/>
    <lineage>
        <taxon>Bacteria</taxon>
        <taxon>Bacillati</taxon>
        <taxon>Bacillota</taxon>
        <taxon>Bacilli</taxon>
        <taxon>Lactobacillales</taxon>
        <taxon>Lactobacillaceae</taxon>
        <taxon>Limosilactobacillus</taxon>
    </lineage>
</organism>
<accession>A0ABS2EPI5</accession>
<proteinExistence type="predicted"/>
<feature type="transmembrane region" description="Helical" evidence="1">
    <location>
        <begin position="12"/>
        <end position="33"/>
    </location>
</feature>
<keyword evidence="1" id="KW-0812">Transmembrane</keyword>
<keyword evidence="3" id="KW-1185">Reference proteome</keyword>
<keyword evidence="1" id="KW-0472">Membrane</keyword>
<gene>
    <name evidence="2" type="ORF">H5993_05890</name>
</gene>
<keyword evidence="1" id="KW-1133">Transmembrane helix</keyword>
<evidence type="ECO:0000256" key="1">
    <source>
        <dbReference type="SAM" id="Phobius"/>
    </source>
</evidence>